<reference evidence="2 3" key="1">
    <citation type="submission" date="2023-01" db="EMBL/GenBank/DDBJ databases">
        <title>Novel species of the genus Vogesella isolated from rivers.</title>
        <authorList>
            <person name="Lu H."/>
        </authorList>
    </citation>
    <scope>NUCLEOTIDE SEQUENCE [LARGE SCALE GENOMIC DNA]</scope>
    <source>
        <strain evidence="2 3">SH7W</strain>
    </source>
</reference>
<keyword evidence="1" id="KW-1133">Transmembrane helix</keyword>
<evidence type="ECO:0000313" key="2">
    <source>
        <dbReference type="EMBL" id="MDC7692516.1"/>
    </source>
</evidence>
<gene>
    <name evidence="2" type="ORF">PQU93_17280</name>
</gene>
<proteinExistence type="predicted"/>
<keyword evidence="1" id="KW-0472">Membrane</keyword>
<sequence>MADRNNLSGVAAQTLMRLVVTAVLLIPAAVLFGERIVTWLLPLLGAVFEVIAGDFKLLRLAVDNEGVDRVLRATVMWKHIVFIGGHVIYPDPRGTANASTLLAHALQGPLVALLVTCAWPLSDSTRHASWKELGIRMLTLCPMLAVLICADVPAVLAGELWQLALDALAPGSDSLLVHWKNFLQGGGRYALGLTGAVMAIQFAKRFSG</sequence>
<evidence type="ECO:0000313" key="3">
    <source>
        <dbReference type="Proteomes" id="UP001221566"/>
    </source>
</evidence>
<feature type="transmembrane region" description="Helical" evidence="1">
    <location>
        <begin position="39"/>
        <end position="58"/>
    </location>
</feature>
<evidence type="ECO:0000256" key="1">
    <source>
        <dbReference type="SAM" id="Phobius"/>
    </source>
</evidence>
<feature type="transmembrane region" description="Helical" evidence="1">
    <location>
        <begin position="186"/>
        <end position="203"/>
    </location>
</feature>
<protein>
    <submittedName>
        <fullName evidence="2">Uncharacterized protein</fullName>
    </submittedName>
</protein>
<name>A0ABT5IAK2_VOGIN</name>
<dbReference type="Proteomes" id="UP001221566">
    <property type="component" value="Unassembled WGS sequence"/>
</dbReference>
<comment type="caution">
    <text evidence="2">The sequence shown here is derived from an EMBL/GenBank/DDBJ whole genome shotgun (WGS) entry which is preliminary data.</text>
</comment>
<keyword evidence="3" id="KW-1185">Reference proteome</keyword>
<feature type="transmembrane region" description="Helical" evidence="1">
    <location>
        <begin position="133"/>
        <end position="156"/>
    </location>
</feature>
<feature type="transmembrane region" description="Helical" evidence="1">
    <location>
        <begin position="14"/>
        <end position="33"/>
    </location>
</feature>
<keyword evidence="1" id="KW-0812">Transmembrane</keyword>
<dbReference type="EMBL" id="JAQQKY010000015">
    <property type="protein sequence ID" value="MDC7692516.1"/>
    <property type="molecule type" value="Genomic_DNA"/>
</dbReference>
<organism evidence="2 3">
    <name type="scientific">Vogesella indigofera</name>
    <name type="common">Pseudomonas indigofera</name>
    <dbReference type="NCBI Taxonomy" id="45465"/>
    <lineage>
        <taxon>Bacteria</taxon>
        <taxon>Pseudomonadati</taxon>
        <taxon>Pseudomonadota</taxon>
        <taxon>Betaproteobacteria</taxon>
        <taxon>Neisseriales</taxon>
        <taxon>Chromobacteriaceae</taxon>
        <taxon>Vogesella</taxon>
    </lineage>
</organism>
<feature type="transmembrane region" description="Helical" evidence="1">
    <location>
        <begin position="101"/>
        <end position="121"/>
    </location>
</feature>
<dbReference type="RefSeq" id="WP_272804102.1">
    <property type="nucleotide sequence ID" value="NZ_JAQQKY010000015.1"/>
</dbReference>
<accession>A0ABT5IAK2</accession>